<gene>
    <name evidence="8" type="primary">Arsb</name>
    <name evidence="8" type="ORF">CEXT_580561</name>
</gene>
<dbReference type="InterPro" id="IPR047115">
    <property type="entry name" value="ARSB"/>
</dbReference>
<evidence type="ECO:0000313" key="8">
    <source>
        <dbReference type="EMBL" id="GIY99862.1"/>
    </source>
</evidence>
<dbReference type="AlphaFoldDB" id="A0AAV4XXF4"/>
<dbReference type="InterPro" id="IPR017850">
    <property type="entry name" value="Alkaline_phosphatase_core_sf"/>
</dbReference>
<dbReference type="Proteomes" id="UP001054945">
    <property type="component" value="Unassembled WGS sequence"/>
</dbReference>
<dbReference type="PANTHER" id="PTHR10342:SF273">
    <property type="entry name" value="RE14504P"/>
    <property type="match status" value="1"/>
</dbReference>
<sequence length="121" mass="13683">MFKKLLLGLLIILIETAYLKTQESSSHPHIIIIYADDLGWNDISFHGSPQIPTPNIDAIALNGLTLQNYYGQWLCTPSRAALLTGRYPFRYGLQYAVLGGEATFLPFKRSHSPNISEKFWL</sequence>
<feature type="domain" description="Sulfatase N-terminal" evidence="7">
    <location>
        <begin position="28"/>
        <end position="93"/>
    </location>
</feature>
<reference evidence="8 9" key="1">
    <citation type="submission" date="2021-06" db="EMBL/GenBank/DDBJ databases">
        <title>Caerostris extrusa draft genome.</title>
        <authorList>
            <person name="Kono N."/>
            <person name="Arakawa K."/>
        </authorList>
    </citation>
    <scope>NUCLEOTIDE SEQUENCE [LARGE SCALE GENOMIC DNA]</scope>
</reference>
<dbReference type="SUPFAM" id="SSF53649">
    <property type="entry name" value="Alkaline phosphatase-like"/>
    <property type="match status" value="1"/>
</dbReference>
<dbReference type="EMBL" id="BPLR01018467">
    <property type="protein sequence ID" value="GIY99862.1"/>
    <property type="molecule type" value="Genomic_DNA"/>
</dbReference>
<dbReference type="GO" id="GO:0046872">
    <property type="term" value="F:metal ion binding"/>
    <property type="evidence" value="ECO:0007669"/>
    <property type="project" value="UniProtKB-KW"/>
</dbReference>
<evidence type="ECO:0000256" key="6">
    <source>
        <dbReference type="SAM" id="SignalP"/>
    </source>
</evidence>
<dbReference type="InterPro" id="IPR000917">
    <property type="entry name" value="Sulfatase_N"/>
</dbReference>
<proteinExistence type="inferred from homology"/>
<dbReference type="GO" id="GO:0008484">
    <property type="term" value="F:sulfuric ester hydrolase activity"/>
    <property type="evidence" value="ECO:0007669"/>
    <property type="project" value="InterPro"/>
</dbReference>
<name>A0AAV4XXF4_CAEEX</name>
<comment type="caution">
    <text evidence="8">The sequence shown here is derived from an EMBL/GenBank/DDBJ whole genome shotgun (WGS) entry which is preliminary data.</text>
</comment>
<dbReference type="Gene3D" id="3.40.720.10">
    <property type="entry name" value="Alkaline Phosphatase, subunit A"/>
    <property type="match status" value="1"/>
</dbReference>
<evidence type="ECO:0000256" key="5">
    <source>
        <dbReference type="ARBA" id="ARBA00023180"/>
    </source>
</evidence>
<dbReference type="PANTHER" id="PTHR10342">
    <property type="entry name" value="ARYLSULFATASE"/>
    <property type="match status" value="1"/>
</dbReference>
<evidence type="ECO:0000256" key="3">
    <source>
        <dbReference type="ARBA" id="ARBA00022723"/>
    </source>
</evidence>
<dbReference type="Pfam" id="PF00884">
    <property type="entry name" value="Sulfatase"/>
    <property type="match status" value="1"/>
</dbReference>
<feature type="chain" id="PRO_5043797709" evidence="6">
    <location>
        <begin position="22"/>
        <end position="121"/>
    </location>
</feature>
<protein>
    <submittedName>
        <fullName evidence="8">Arylsulfatase B</fullName>
    </submittedName>
</protein>
<keyword evidence="4" id="KW-0106">Calcium</keyword>
<comment type="similarity">
    <text evidence="2">Belongs to the sulfatase family.</text>
</comment>
<evidence type="ECO:0000256" key="1">
    <source>
        <dbReference type="ARBA" id="ARBA00001913"/>
    </source>
</evidence>
<keyword evidence="5" id="KW-0325">Glycoprotein</keyword>
<accession>A0AAV4XXF4</accession>
<feature type="signal peptide" evidence="6">
    <location>
        <begin position="1"/>
        <end position="21"/>
    </location>
</feature>
<comment type="cofactor">
    <cofactor evidence="1">
        <name>Ca(2+)</name>
        <dbReference type="ChEBI" id="CHEBI:29108"/>
    </cofactor>
</comment>
<keyword evidence="3" id="KW-0479">Metal-binding</keyword>
<organism evidence="8 9">
    <name type="scientific">Caerostris extrusa</name>
    <name type="common">Bark spider</name>
    <name type="synonym">Caerostris bankana</name>
    <dbReference type="NCBI Taxonomy" id="172846"/>
    <lineage>
        <taxon>Eukaryota</taxon>
        <taxon>Metazoa</taxon>
        <taxon>Ecdysozoa</taxon>
        <taxon>Arthropoda</taxon>
        <taxon>Chelicerata</taxon>
        <taxon>Arachnida</taxon>
        <taxon>Araneae</taxon>
        <taxon>Araneomorphae</taxon>
        <taxon>Entelegynae</taxon>
        <taxon>Araneoidea</taxon>
        <taxon>Araneidae</taxon>
        <taxon>Caerostris</taxon>
    </lineage>
</organism>
<evidence type="ECO:0000313" key="9">
    <source>
        <dbReference type="Proteomes" id="UP001054945"/>
    </source>
</evidence>
<evidence type="ECO:0000256" key="2">
    <source>
        <dbReference type="ARBA" id="ARBA00008779"/>
    </source>
</evidence>
<keyword evidence="6" id="KW-0732">Signal</keyword>
<keyword evidence="9" id="KW-1185">Reference proteome</keyword>
<evidence type="ECO:0000259" key="7">
    <source>
        <dbReference type="Pfam" id="PF00884"/>
    </source>
</evidence>
<evidence type="ECO:0000256" key="4">
    <source>
        <dbReference type="ARBA" id="ARBA00022837"/>
    </source>
</evidence>